<accession>A0ABV3D4H6</accession>
<keyword evidence="4" id="KW-1185">Reference proteome</keyword>
<dbReference type="EMBL" id="JBEZAM010000065">
    <property type="protein sequence ID" value="MEU7297370.1"/>
    <property type="molecule type" value="Genomic_DNA"/>
</dbReference>
<protein>
    <submittedName>
        <fullName evidence="3">PP2C family protein-serine/threonine phosphatase</fullName>
        <ecNumber evidence="3">3.1.3.16</ecNumber>
    </submittedName>
</protein>
<dbReference type="PANTHER" id="PTHR43156">
    <property type="entry name" value="STAGE II SPORULATION PROTEIN E-RELATED"/>
    <property type="match status" value="1"/>
</dbReference>
<dbReference type="GO" id="GO:0004722">
    <property type="term" value="F:protein serine/threonine phosphatase activity"/>
    <property type="evidence" value="ECO:0007669"/>
    <property type="project" value="UniProtKB-EC"/>
</dbReference>
<dbReference type="RefSeq" id="WP_359214767.1">
    <property type="nucleotide sequence ID" value="NZ_JBEZAM010000065.1"/>
</dbReference>
<dbReference type="Proteomes" id="UP001551210">
    <property type="component" value="Unassembled WGS sequence"/>
</dbReference>
<evidence type="ECO:0000313" key="4">
    <source>
        <dbReference type="Proteomes" id="UP001551210"/>
    </source>
</evidence>
<sequence length="395" mass="42420">MSTYENVLAELLARSHLPSGRELAGLIQEAGLRMGFTGTATYLADLQQIRLVALPQHGAADRRTLDVDTSLAGLAYRTQQVQRSRDGHTAWLPMIDGVERLGVLMVSAPALDDARLGRGEALAAVAALLVVSKSSHSDLLVELERARPMTVQAELLWAFLPPRTIGTADVTSSAVLEPAYDIGGDTFDHTLDDSGLHLTVIDSMGHDLASGGASAAGLAACRATRRSGGSLSDIVTSIDRILDEWFTDRLMTAVVAHLDTADGRLTWINCGHPPPLLIRQGRVLPQVLAREPDLPLGWGFLAASPPTEHTQRLQPGDRILLYSDGVTEARSPEGDLYGEERLADTVIRATAAGAPAPEALRRLIQGLRQHQDHKLRDDATILLTEWHPSGRVAGG</sequence>
<dbReference type="InterPro" id="IPR052016">
    <property type="entry name" value="Bact_Sigma-Reg"/>
</dbReference>
<dbReference type="EC" id="3.1.3.16" evidence="3"/>
<evidence type="ECO:0000256" key="1">
    <source>
        <dbReference type="ARBA" id="ARBA00022801"/>
    </source>
</evidence>
<dbReference type="SMART" id="SM00331">
    <property type="entry name" value="PP2C_SIG"/>
    <property type="match status" value="1"/>
</dbReference>
<name>A0ABV3D4H6_STREX</name>
<feature type="domain" description="PPM-type phosphatase" evidence="2">
    <location>
        <begin position="172"/>
        <end position="386"/>
    </location>
</feature>
<dbReference type="SUPFAM" id="SSF81606">
    <property type="entry name" value="PP2C-like"/>
    <property type="match status" value="1"/>
</dbReference>
<dbReference type="Gene3D" id="3.60.40.10">
    <property type="entry name" value="PPM-type phosphatase domain"/>
    <property type="match status" value="1"/>
</dbReference>
<dbReference type="PANTHER" id="PTHR43156:SF2">
    <property type="entry name" value="STAGE II SPORULATION PROTEIN E"/>
    <property type="match status" value="1"/>
</dbReference>
<evidence type="ECO:0000313" key="3">
    <source>
        <dbReference type="EMBL" id="MEU7297370.1"/>
    </source>
</evidence>
<organism evidence="3 4">
    <name type="scientific">Streptomyces exfoliatus</name>
    <name type="common">Streptomyces hydrogenans</name>
    <dbReference type="NCBI Taxonomy" id="1905"/>
    <lineage>
        <taxon>Bacteria</taxon>
        <taxon>Bacillati</taxon>
        <taxon>Actinomycetota</taxon>
        <taxon>Actinomycetes</taxon>
        <taxon>Kitasatosporales</taxon>
        <taxon>Streptomycetaceae</taxon>
        <taxon>Streptomyces</taxon>
    </lineage>
</organism>
<dbReference type="Pfam" id="PF07228">
    <property type="entry name" value="SpoIIE"/>
    <property type="match status" value="1"/>
</dbReference>
<gene>
    <name evidence="3" type="ORF">AB0A76_29960</name>
</gene>
<evidence type="ECO:0000259" key="2">
    <source>
        <dbReference type="PROSITE" id="PS51746"/>
    </source>
</evidence>
<keyword evidence="1 3" id="KW-0378">Hydrolase</keyword>
<proteinExistence type="predicted"/>
<comment type="caution">
    <text evidence="3">The sequence shown here is derived from an EMBL/GenBank/DDBJ whole genome shotgun (WGS) entry which is preliminary data.</text>
</comment>
<reference evidence="3 4" key="1">
    <citation type="submission" date="2024-06" db="EMBL/GenBank/DDBJ databases">
        <title>The Natural Products Discovery Center: Release of the First 8490 Sequenced Strains for Exploring Actinobacteria Biosynthetic Diversity.</title>
        <authorList>
            <person name="Kalkreuter E."/>
            <person name="Kautsar S.A."/>
            <person name="Yang D."/>
            <person name="Bader C.D."/>
            <person name="Teijaro C.N."/>
            <person name="Fluegel L."/>
            <person name="Davis C.M."/>
            <person name="Simpson J.R."/>
            <person name="Lauterbach L."/>
            <person name="Steele A.D."/>
            <person name="Gui C."/>
            <person name="Meng S."/>
            <person name="Li G."/>
            <person name="Viehrig K."/>
            <person name="Ye F."/>
            <person name="Su P."/>
            <person name="Kiefer A.F."/>
            <person name="Nichols A."/>
            <person name="Cepeda A.J."/>
            <person name="Yan W."/>
            <person name="Fan B."/>
            <person name="Jiang Y."/>
            <person name="Adhikari A."/>
            <person name="Zheng C.-J."/>
            <person name="Schuster L."/>
            <person name="Cowan T.M."/>
            <person name="Smanski M.J."/>
            <person name="Chevrette M.G."/>
            <person name="De Carvalho L.P.S."/>
            <person name="Shen B."/>
        </authorList>
    </citation>
    <scope>NUCLEOTIDE SEQUENCE [LARGE SCALE GENOMIC DNA]</scope>
    <source>
        <strain evidence="3 4">NPDC045705</strain>
    </source>
</reference>
<dbReference type="InterPro" id="IPR001932">
    <property type="entry name" value="PPM-type_phosphatase-like_dom"/>
</dbReference>
<dbReference type="InterPro" id="IPR036457">
    <property type="entry name" value="PPM-type-like_dom_sf"/>
</dbReference>
<dbReference type="PROSITE" id="PS51746">
    <property type="entry name" value="PPM_2"/>
    <property type="match status" value="1"/>
</dbReference>